<comment type="caution">
    <text evidence="1">The sequence shown here is derived from an EMBL/GenBank/DDBJ whole genome shotgun (WGS) entry which is preliminary data.</text>
</comment>
<accession>A0A0F8Y455</accession>
<sequence>MNLDYCKLDSDKWFTMEDSAHIKRRFNNLLRYIMREKNWSSLKLTKSWNSSSLEDQIKLIVLHEGTKKDLQKIIYKTLSHLASEILSQEGHYWSPTERSNPKWLIPRIKLVIGSQLTPYR</sequence>
<evidence type="ECO:0000313" key="1">
    <source>
        <dbReference type="EMBL" id="KKK48949.1"/>
    </source>
</evidence>
<organism evidence="1">
    <name type="scientific">marine sediment metagenome</name>
    <dbReference type="NCBI Taxonomy" id="412755"/>
    <lineage>
        <taxon>unclassified sequences</taxon>
        <taxon>metagenomes</taxon>
        <taxon>ecological metagenomes</taxon>
    </lineage>
</organism>
<proteinExistence type="predicted"/>
<name>A0A0F8Y455_9ZZZZ</name>
<protein>
    <submittedName>
        <fullName evidence="1">Uncharacterized protein</fullName>
    </submittedName>
</protein>
<reference evidence="1" key="1">
    <citation type="journal article" date="2015" name="Nature">
        <title>Complex archaea that bridge the gap between prokaryotes and eukaryotes.</title>
        <authorList>
            <person name="Spang A."/>
            <person name="Saw J.H."/>
            <person name="Jorgensen S.L."/>
            <person name="Zaremba-Niedzwiedzka K."/>
            <person name="Martijn J."/>
            <person name="Lind A.E."/>
            <person name="van Eijk R."/>
            <person name="Schleper C."/>
            <person name="Guy L."/>
            <person name="Ettema T.J."/>
        </authorList>
    </citation>
    <scope>NUCLEOTIDE SEQUENCE</scope>
</reference>
<dbReference type="EMBL" id="LAZR01068806">
    <property type="protein sequence ID" value="KKK48949.1"/>
    <property type="molecule type" value="Genomic_DNA"/>
</dbReference>
<dbReference type="AlphaFoldDB" id="A0A0F8Y455"/>
<gene>
    <name evidence="1" type="ORF">LCGC14_3139980</name>
</gene>